<evidence type="ECO:0000259" key="9">
    <source>
        <dbReference type="PROSITE" id="PS50268"/>
    </source>
</evidence>
<evidence type="ECO:0000313" key="11">
    <source>
        <dbReference type="Proteomes" id="UP001195483"/>
    </source>
</evidence>
<feature type="region of interest" description="Disordered" evidence="8">
    <location>
        <begin position="42"/>
        <end position="77"/>
    </location>
</feature>
<dbReference type="PANTHER" id="PTHR24026:SF133">
    <property type="entry name" value="CADHERIN-RELATED FAMILY MEMBER 2"/>
    <property type="match status" value="1"/>
</dbReference>
<dbReference type="Pfam" id="PF00028">
    <property type="entry name" value="Cadherin"/>
    <property type="match status" value="1"/>
</dbReference>
<dbReference type="EMBL" id="JAEAOA010000587">
    <property type="protein sequence ID" value="KAK3610533.1"/>
    <property type="molecule type" value="Genomic_DNA"/>
</dbReference>
<accession>A0AAE0TIC7</accession>
<reference evidence="10" key="2">
    <citation type="journal article" date="2021" name="Genome Biol. Evol.">
        <title>Developing a high-quality reference genome for a parasitic bivalve with doubly uniparental inheritance (Bivalvia: Unionida).</title>
        <authorList>
            <person name="Smith C.H."/>
        </authorList>
    </citation>
    <scope>NUCLEOTIDE SEQUENCE</scope>
    <source>
        <strain evidence="10">CHS0354</strain>
        <tissue evidence="10">Mantle</tissue>
    </source>
</reference>
<comment type="subcellular location">
    <subcellularLocation>
        <location evidence="1">Membrane</location>
    </subcellularLocation>
</comment>
<reference evidence="10" key="3">
    <citation type="submission" date="2023-05" db="EMBL/GenBank/DDBJ databases">
        <authorList>
            <person name="Smith C.H."/>
        </authorList>
    </citation>
    <scope>NUCLEOTIDE SEQUENCE</scope>
    <source>
        <strain evidence="10">CHS0354</strain>
        <tissue evidence="10">Mantle</tissue>
    </source>
</reference>
<dbReference type="SUPFAM" id="SSF49313">
    <property type="entry name" value="Cadherin-like"/>
    <property type="match status" value="2"/>
</dbReference>
<feature type="region of interest" description="Disordered" evidence="8">
    <location>
        <begin position="170"/>
        <end position="215"/>
    </location>
</feature>
<dbReference type="AlphaFoldDB" id="A0AAE0TIC7"/>
<evidence type="ECO:0000256" key="3">
    <source>
        <dbReference type="ARBA" id="ARBA00022737"/>
    </source>
</evidence>
<feature type="region of interest" description="Disordered" evidence="8">
    <location>
        <begin position="112"/>
        <end position="152"/>
    </location>
</feature>
<dbReference type="Gene3D" id="2.60.40.60">
    <property type="entry name" value="Cadherins"/>
    <property type="match status" value="2"/>
</dbReference>
<sequence>MDTKARCYQKYFTVRAETRNHVEMLASAAKITHGVAGASLAETTTPSSTSCADSLEEEKISQATGLSEPVKEKEKRDTKAPIPVAEVLSVSGFLTVRPQMMIGMNLLEKPDSKVGEKLQSCEESKPSPDARDEPRPQGQLKSVQVGLPEPSCSSKLSCWDSYARDHRSIPMAKSHNLLQKSITSRSSHIPGESRSRPQNSLSTAGDTQGQDGGFTPEDLNYVIINREFQDRAIDLATGNVFEFNTRTNKRSVSDGTTIVYANLTVNIEDENDEVPIITGDLTATIPENFSVGSPLPEMFVVTDGDAGDYITYNLSGAHTSFFQVNSITGEIITIQHLDYEGGVTLFEELLLTVTDTLGNSANATLFIYLIDVNDNVPTFNQSAYSISIDEESHIGMDIIQLTATDKDSIFNLSYAIVSIDPFGFFVFDNTTNMLKVSKIINLDVPDNHPASFHLVVIAMDGGTPELTGTVYVNILISQVNEYAPVFGETLPNNTVEVRLYK</sequence>
<dbReference type="GO" id="GO:0005886">
    <property type="term" value="C:plasma membrane"/>
    <property type="evidence" value="ECO:0007669"/>
    <property type="project" value="InterPro"/>
</dbReference>
<dbReference type="InterPro" id="IPR015919">
    <property type="entry name" value="Cadherin-like_sf"/>
</dbReference>
<evidence type="ECO:0000256" key="2">
    <source>
        <dbReference type="ARBA" id="ARBA00022692"/>
    </source>
</evidence>
<dbReference type="InterPro" id="IPR020894">
    <property type="entry name" value="Cadherin_CS"/>
</dbReference>
<name>A0AAE0TIC7_9BIVA</name>
<proteinExistence type="predicted"/>
<dbReference type="PROSITE" id="PS50268">
    <property type="entry name" value="CADHERIN_2"/>
    <property type="match status" value="2"/>
</dbReference>
<feature type="compositionally biased region" description="Polar residues" evidence="8">
    <location>
        <begin position="42"/>
        <end position="52"/>
    </location>
</feature>
<feature type="compositionally biased region" description="Basic and acidic residues" evidence="8">
    <location>
        <begin position="112"/>
        <end position="135"/>
    </location>
</feature>
<organism evidence="10 11">
    <name type="scientific">Potamilus streckersoni</name>
    <dbReference type="NCBI Taxonomy" id="2493646"/>
    <lineage>
        <taxon>Eukaryota</taxon>
        <taxon>Metazoa</taxon>
        <taxon>Spiralia</taxon>
        <taxon>Lophotrochozoa</taxon>
        <taxon>Mollusca</taxon>
        <taxon>Bivalvia</taxon>
        <taxon>Autobranchia</taxon>
        <taxon>Heteroconchia</taxon>
        <taxon>Palaeoheterodonta</taxon>
        <taxon>Unionida</taxon>
        <taxon>Unionoidea</taxon>
        <taxon>Unionidae</taxon>
        <taxon>Ambleminae</taxon>
        <taxon>Lampsilini</taxon>
        <taxon>Potamilus</taxon>
    </lineage>
</organism>
<keyword evidence="4 7" id="KW-0106">Calcium</keyword>
<evidence type="ECO:0000313" key="10">
    <source>
        <dbReference type="EMBL" id="KAK3610533.1"/>
    </source>
</evidence>
<dbReference type="SMART" id="SM00112">
    <property type="entry name" value="CA"/>
    <property type="match status" value="2"/>
</dbReference>
<feature type="compositionally biased region" description="Polar residues" evidence="8">
    <location>
        <begin position="176"/>
        <end position="187"/>
    </location>
</feature>
<evidence type="ECO:0000256" key="1">
    <source>
        <dbReference type="ARBA" id="ARBA00004370"/>
    </source>
</evidence>
<keyword evidence="2" id="KW-0812">Transmembrane</keyword>
<dbReference type="CDD" id="cd11304">
    <property type="entry name" value="Cadherin_repeat"/>
    <property type="match status" value="2"/>
</dbReference>
<dbReference type="GO" id="GO:0007156">
    <property type="term" value="P:homophilic cell adhesion via plasma membrane adhesion molecules"/>
    <property type="evidence" value="ECO:0007669"/>
    <property type="project" value="InterPro"/>
</dbReference>
<gene>
    <name evidence="10" type="ORF">CHS0354_008968</name>
</gene>
<dbReference type="PANTHER" id="PTHR24026">
    <property type="entry name" value="FAT ATYPICAL CADHERIN-RELATED"/>
    <property type="match status" value="1"/>
</dbReference>
<dbReference type="InterPro" id="IPR002126">
    <property type="entry name" value="Cadherin-like_dom"/>
</dbReference>
<reference evidence="10" key="1">
    <citation type="journal article" date="2021" name="Genome Biol. Evol.">
        <title>A High-Quality Reference Genome for a Parasitic Bivalve with Doubly Uniparental Inheritance (Bivalvia: Unionida).</title>
        <authorList>
            <person name="Smith C.H."/>
        </authorList>
    </citation>
    <scope>NUCLEOTIDE SEQUENCE</scope>
    <source>
        <strain evidence="10">CHS0354</strain>
    </source>
</reference>
<feature type="compositionally biased region" description="Polar residues" evidence="8">
    <location>
        <begin position="196"/>
        <end position="209"/>
    </location>
</feature>
<evidence type="ECO:0000256" key="7">
    <source>
        <dbReference type="PROSITE-ProRule" id="PRU00043"/>
    </source>
</evidence>
<keyword evidence="6" id="KW-0472">Membrane</keyword>
<dbReference type="PRINTS" id="PR00205">
    <property type="entry name" value="CADHERIN"/>
</dbReference>
<evidence type="ECO:0000256" key="5">
    <source>
        <dbReference type="ARBA" id="ARBA00022989"/>
    </source>
</evidence>
<evidence type="ECO:0000256" key="6">
    <source>
        <dbReference type="ARBA" id="ARBA00023136"/>
    </source>
</evidence>
<dbReference type="Proteomes" id="UP001195483">
    <property type="component" value="Unassembled WGS sequence"/>
</dbReference>
<feature type="domain" description="Cadherin" evidence="9">
    <location>
        <begin position="380"/>
        <end position="486"/>
    </location>
</feature>
<keyword evidence="3" id="KW-0677">Repeat</keyword>
<keyword evidence="5" id="KW-1133">Transmembrane helix</keyword>
<keyword evidence="11" id="KW-1185">Reference proteome</keyword>
<dbReference type="GO" id="GO:0005509">
    <property type="term" value="F:calcium ion binding"/>
    <property type="evidence" value="ECO:0007669"/>
    <property type="project" value="UniProtKB-UniRule"/>
</dbReference>
<feature type="domain" description="Cadherin" evidence="9">
    <location>
        <begin position="277"/>
        <end position="379"/>
    </location>
</feature>
<dbReference type="PROSITE" id="PS00232">
    <property type="entry name" value="CADHERIN_1"/>
    <property type="match status" value="1"/>
</dbReference>
<comment type="caution">
    <text evidence="10">The sequence shown here is derived from an EMBL/GenBank/DDBJ whole genome shotgun (WGS) entry which is preliminary data.</text>
</comment>
<protein>
    <recommendedName>
        <fullName evidence="9">Cadherin domain-containing protein</fullName>
    </recommendedName>
</protein>
<evidence type="ECO:0000256" key="8">
    <source>
        <dbReference type="SAM" id="MobiDB-lite"/>
    </source>
</evidence>
<evidence type="ECO:0000256" key="4">
    <source>
        <dbReference type="ARBA" id="ARBA00022837"/>
    </source>
</evidence>